<dbReference type="EMBL" id="CP000284">
    <property type="protein sequence ID" value="ABE49422.1"/>
    <property type="molecule type" value="Genomic_DNA"/>
</dbReference>
<gene>
    <name evidence="1" type="ordered locus">Mfla_1154</name>
</gene>
<keyword evidence="2" id="KW-1185">Reference proteome</keyword>
<dbReference type="HOGENOM" id="CLU_2246841_0_0_4"/>
<dbReference type="Proteomes" id="UP000002440">
    <property type="component" value="Chromosome"/>
</dbReference>
<accession>Q1H265</accession>
<sequence length="104" mass="11641">MAQIRTVLTSPESIASVVRHIQRNGGQVDEATTVMAMGRLNDVWDQLFPVERHRIANLMIERIDLVHVGEVQGIKVKWRELGWDALIGEFAPRGIGAELVEVEA</sequence>
<reference evidence="1 2" key="1">
    <citation type="submission" date="2006-03" db="EMBL/GenBank/DDBJ databases">
        <title>Complete sequence of Methylobacillus flagellatus KT.</title>
        <authorList>
            <consortium name="US DOE Joint Genome Institute"/>
            <person name="Copeland A."/>
            <person name="Lucas S."/>
            <person name="Lapidus A."/>
            <person name="Barry K."/>
            <person name="Detter J.C."/>
            <person name="Glavina del Rio T."/>
            <person name="Hammon N."/>
            <person name="Israni S."/>
            <person name="Dalin E."/>
            <person name="Tice H."/>
            <person name="Pitluck S."/>
            <person name="Brettin T."/>
            <person name="Bruce D."/>
            <person name="Han C."/>
            <person name="Tapia R."/>
            <person name="Saunders E."/>
            <person name="Gilna P."/>
            <person name="Schmutz J."/>
            <person name="Larimer F."/>
            <person name="Land M."/>
            <person name="Kyrpides N."/>
            <person name="Anderson I."/>
            <person name="Richardson P."/>
        </authorList>
    </citation>
    <scope>NUCLEOTIDE SEQUENCE [LARGE SCALE GENOMIC DNA]</scope>
    <source>
        <strain evidence="2">KT / ATCC 51484 / DSM 6875</strain>
    </source>
</reference>
<dbReference type="AlphaFoldDB" id="Q1H265"/>
<organism evidence="1 2">
    <name type="scientific">Methylobacillus flagellatus (strain ATCC 51484 / DSM 6875 / VKM B-1610 / KT)</name>
    <dbReference type="NCBI Taxonomy" id="265072"/>
    <lineage>
        <taxon>Bacteria</taxon>
        <taxon>Pseudomonadati</taxon>
        <taxon>Pseudomonadota</taxon>
        <taxon>Betaproteobacteria</taxon>
        <taxon>Nitrosomonadales</taxon>
        <taxon>Methylophilaceae</taxon>
        <taxon>Methylobacillus</taxon>
    </lineage>
</organism>
<protein>
    <submittedName>
        <fullName evidence="1">Prophage LambdaMc01, site-specific recombinase, resolvase family</fullName>
    </submittedName>
</protein>
<dbReference type="KEGG" id="mfa:Mfla_1154"/>
<dbReference type="eggNOG" id="COG1961">
    <property type="taxonomic scope" value="Bacteria"/>
</dbReference>
<evidence type="ECO:0000313" key="1">
    <source>
        <dbReference type="EMBL" id="ABE49422.1"/>
    </source>
</evidence>
<evidence type="ECO:0000313" key="2">
    <source>
        <dbReference type="Proteomes" id="UP000002440"/>
    </source>
</evidence>
<proteinExistence type="predicted"/>
<dbReference type="STRING" id="265072.Mfla_1154"/>
<dbReference type="RefSeq" id="WP_011479376.1">
    <property type="nucleotide sequence ID" value="NC_007947.1"/>
</dbReference>
<name>Q1H265_METFK</name>